<dbReference type="Proteomes" id="UP001583177">
    <property type="component" value="Unassembled WGS sequence"/>
</dbReference>
<sequence>MGPIYRSVIIILDRQLALERGEDETELCNILFERCSVLLVRTGDEDHLSAPVDLSTLTAAGLTLPLDRSEFALADTIGIQQVVRVRLRTAVRFVMDLERREINASSRLTARKNILDADTLREAESWAEEVFAHAESNGGIDRNPETWVVVRLAKAHLDGDRCGLEHQLIEGRGYVPRVRHW</sequence>
<protein>
    <submittedName>
        <fullName evidence="1">Uncharacterized protein</fullName>
    </submittedName>
</protein>
<reference evidence="1 2" key="1">
    <citation type="journal article" date="2024" name="IMA Fungus">
        <title>IMA Genome - F19 : A genome assembly and annotation guide to empower mycologists, including annotated draft genome sequences of Ceratocystis pirilliformis, Diaporthe australafricana, Fusarium ophioides, Paecilomyces lecythidis, and Sporothrix stenoceras.</title>
        <authorList>
            <person name="Aylward J."/>
            <person name="Wilson A.M."/>
            <person name="Visagie C.M."/>
            <person name="Spraker J."/>
            <person name="Barnes I."/>
            <person name="Buitendag C."/>
            <person name="Ceriani C."/>
            <person name="Del Mar Angel L."/>
            <person name="du Plessis D."/>
            <person name="Fuchs T."/>
            <person name="Gasser K."/>
            <person name="Kramer D."/>
            <person name="Li W."/>
            <person name="Munsamy K."/>
            <person name="Piso A."/>
            <person name="Price J.L."/>
            <person name="Sonnekus B."/>
            <person name="Thomas C."/>
            <person name="van der Nest A."/>
            <person name="van Dijk A."/>
            <person name="van Heerden A."/>
            <person name="van Vuuren N."/>
            <person name="Yilmaz N."/>
            <person name="Duong T.A."/>
            <person name="van der Merwe N.A."/>
            <person name="Wingfield M.J."/>
            <person name="Wingfield B.D."/>
        </authorList>
    </citation>
    <scope>NUCLEOTIDE SEQUENCE [LARGE SCALE GENOMIC DNA]</scope>
    <source>
        <strain evidence="1 2">CMW 18300</strain>
    </source>
</reference>
<organism evidence="1 2">
    <name type="scientific">Diaporthe australafricana</name>
    <dbReference type="NCBI Taxonomy" id="127596"/>
    <lineage>
        <taxon>Eukaryota</taxon>
        <taxon>Fungi</taxon>
        <taxon>Dikarya</taxon>
        <taxon>Ascomycota</taxon>
        <taxon>Pezizomycotina</taxon>
        <taxon>Sordariomycetes</taxon>
        <taxon>Sordariomycetidae</taxon>
        <taxon>Diaporthales</taxon>
        <taxon>Diaporthaceae</taxon>
        <taxon>Diaporthe</taxon>
    </lineage>
</organism>
<evidence type="ECO:0000313" key="1">
    <source>
        <dbReference type="EMBL" id="KAL1860422.1"/>
    </source>
</evidence>
<name>A0ABR3WFB8_9PEZI</name>
<comment type="caution">
    <text evidence="1">The sequence shown here is derived from an EMBL/GenBank/DDBJ whole genome shotgun (WGS) entry which is preliminary data.</text>
</comment>
<accession>A0ABR3WFB8</accession>
<dbReference type="EMBL" id="JAWRVE010000092">
    <property type="protein sequence ID" value="KAL1860422.1"/>
    <property type="molecule type" value="Genomic_DNA"/>
</dbReference>
<keyword evidence="2" id="KW-1185">Reference proteome</keyword>
<gene>
    <name evidence="1" type="ORF">Daus18300_009195</name>
</gene>
<evidence type="ECO:0000313" key="2">
    <source>
        <dbReference type="Proteomes" id="UP001583177"/>
    </source>
</evidence>
<proteinExistence type="predicted"/>